<feature type="domain" description="AP2/ERF" evidence="7">
    <location>
        <begin position="137"/>
        <end position="197"/>
    </location>
</feature>
<evidence type="ECO:0000259" key="7">
    <source>
        <dbReference type="PROSITE" id="PS51032"/>
    </source>
</evidence>
<evidence type="ECO:0000256" key="5">
    <source>
        <dbReference type="ARBA" id="ARBA00023242"/>
    </source>
</evidence>
<evidence type="ECO:0000256" key="3">
    <source>
        <dbReference type="ARBA" id="ARBA00023125"/>
    </source>
</evidence>
<feature type="domain" description="AP2/ERF" evidence="7">
    <location>
        <begin position="53"/>
        <end position="110"/>
    </location>
</feature>
<comment type="caution">
    <text evidence="8">The sequence shown here is derived from an EMBL/GenBank/DDBJ whole genome shotgun (WGS) entry which is preliminary data.</text>
</comment>
<dbReference type="EMBL" id="CAJNNW010036990">
    <property type="protein sequence ID" value="CAE8738725.1"/>
    <property type="molecule type" value="Genomic_DNA"/>
</dbReference>
<protein>
    <recommendedName>
        <fullName evidence="7">AP2/ERF domain-containing protein</fullName>
    </recommendedName>
</protein>
<evidence type="ECO:0000256" key="4">
    <source>
        <dbReference type="ARBA" id="ARBA00023163"/>
    </source>
</evidence>
<dbReference type="InterPro" id="IPR016177">
    <property type="entry name" value="DNA-bd_dom_sf"/>
</dbReference>
<proteinExistence type="predicted"/>
<evidence type="ECO:0000256" key="1">
    <source>
        <dbReference type="ARBA" id="ARBA00004123"/>
    </source>
</evidence>
<dbReference type="AlphaFoldDB" id="A0A813LNC6"/>
<sequence>MALLVRTLGRGNYLTARMTEAAKLHFTPGKTFRRISTVQDNRESCVKMGGKSKFRGVYWESRSEAWQARISSERRKKIYLGSFADAVTAAQFFDCAAFQLRGLGGFRNFPERVPSQGELDKAQERIDASRSRRKTSQYHGVYFDRAKEKWHARITVDKHLHNLGRFKFEAEAASAYDVALRATLPCRATLLLNVNFQQDADYFGRVTSWQDEPIPCNRSSRFFGVCWSRRDGKFLAYICQQHLGLFALEIEAAQHFDRASLAQGGRSNFHPSVYGLPKHPDSKQPSATNSFSPSSSSWVFRRCVAEQQPRAHKAAAAGGNDGTKLQTDAALWQVYLAAERRQRESRPSNAGEWLFRPGDIIDVRRWEDGNVSGQQSVYSVTDGEAIRAEHLADSLSRRLDSTMDVEVDQ</sequence>
<keyword evidence="3" id="KW-0238">DNA-binding</keyword>
<dbReference type="Proteomes" id="UP000626109">
    <property type="component" value="Unassembled WGS sequence"/>
</dbReference>
<evidence type="ECO:0000256" key="2">
    <source>
        <dbReference type="ARBA" id="ARBA00023015"/>
    </source>
</evidence>
<keyword evidence="2" id="KW-0805">Transcription regulation</keyword>
<dbReference type="PANTHER" id="PTHR31677:SF127">
    <property type="entry name" value="AP2_ERF DOMAIN-CONTAINING PROTEIN"/>
    <property type="match status" value="1"/>
</dbReference>
<feature type="region of interest" description="Disordered" evidence="6">
    <location>
        <begin position="272"/>
        <end position="295"/>
    </location>
</feature>
<keyword evidence="4" id="KW-0804">Transcription</keyword>
<dbReference type="GO" id="GO:0005634">
    <property type="term" value="C:nucleus"/>
    <property type="evidence" value="ECO:0007669"/>
    <property type="project" value="UniProtKB-SubCell"/>
</dbReference>
<evidence type="ECO:0000313" key="9">
    <source>
        <dbReference type="Proteomes" id="UP000626109"/>
    </source>
</evidence>
<dbReference type="SMART" id="SM00380">
    <property type="entry name" value="AP2"/>
    <property type="match status" value="1"/>
</dbReference>
<evidence type="ECO:0000256" key="6">
    <source>
        <dbReference type="SAM" id="MobiDB-lite"/>
    </source>
</evidence>
<dbReference type="GO" id="GO:0003700">
    <property type="term" value="F:DNA-binding transcription factor activity"/>
    <property type="evidence" value="ECO:0007669"/>
    <property type="project" value="InterPro"/>
</dbReference>
<feature type="compositionally biased region" description="Low complexity" evidence="6">
    <location>
        <begin position="286"/>
        <end position="295"/>
    </location>
</feature>
<dbReference type="PANTHER" id="PTHR31677">
    <property type="entry name" value="AP2 DOMAIN CLASS TRANSCRIPTION FACTOR"/>
    <property type="match status" value="1"/>
</dbReference>
<accession>A0A813LNC6</accession>
<name>A0A813LNC6_POLGL</name>
<feature type="non-terminal residue" evidence="8">
    <location>
        <position position="409"/>
    </location>
</feature>
<gene>
    <name evidence="8" type="ORF">PGLA2088_LOCUS49321</name>
</gene>
<dbReference type="GO" id="GO:0003677">
    <property type="term" value="F:DNA binding"/>
    <property type="evidence" value="ECO:0007669"/>
    <property type="project" value="UniProtKB-KW"/>
</dbReference>
<organism evidence="8 9">
    <name type="scientific">Polarella glacialis</name>
    <name type="common">Dinoflagellate</name>
    <dbReference type="NCBI Taxonomy" id="89957"/>
    <lineage>
        <taxon>Eukaryota</taxon>
        <taxon>Sar</taxon>
        <taxon>Alveolata</taxon>
        <taxon>Dinophyceae</taxon>
        <taxon>Suessiales</taxon>
        <taxon>Suessiaceae</taxon>
        <taxon>Polarella</taxon>
    </lineage>
</organism>
<dbReference type="SUPFAM" id="SSF54171">
    <property type="entry name" value="DNA-binding domain"/>
    <property type="match status" value="2"/>
</dbReference>
<reference evidence="8" key="1">
    <citation type="submission" date="2021-02" db="EMBL/GenBank/DDBJ databases">
        <authorList>
            <person name="Dougan E. K."/>
            <person name="Rhodes N."/>
            <person name="Thang M."/>
            <person name="Chan C."/>
        </authorList>
    </citation>
    <scope>NUCLEOTIDE SEQUENCE</scope>
</reference>
<evidence type="ECO:0000313" key="8">
    <source>
        <dbReference type="EMBL" id="CAE8738725.1"/>
    </source>
</evidence>
<dbReference type="InterPro" id="IPR001471">
    <property type="entry name" value="AP2/ERF_dom"/>
</dbReference>
<keyword evidence="5" id="KW-0539">Nucleus</keyword>
<dbReference type="Gene3D" id="3.30.730.10">
    <property type="entry name" value="AP2/ERF domain"/>
    <property type="match status" value="2"/>
</dbReference>
<comment type="subcellular location">
    <subcellularLocation>
        <location evidence="1">Nucleus</location>
    </subcellularLocation>
</comment>
<dbReference type="InterPro" id="IPR036955">
    <property type="entry name" value="AP2/ERF_dom_sf"/>
</dbReference>
<dbReference type="PROSITE" id="PS51032">
    <property type="entry name" value="AP2_ERF"/>
    <property type="match status" value="2"/>
</dbReference>